<dbReference type="RefSeq" id="XP_032801560.1">
    <property type="nucleotide sequence ID" value="XM_032945669.1"/>
</dbReference>
<keyword evidence="4 11" id="KW-1133">Transmembrane helix</keyword>
<dbReference type="InterPro" id="IPR017452">
    <property type="entry name" value="GPCR_Rhodpsn_7TM"/>
</dbReference>
<evidence type="ECO:0000256" key="1">
    <source>
        <dbReference type="ARBA" id="ARBA00004651"/>
    </source>
</evidence>
<dbReference type="PANTHER" id="PTHR24228:SF74">
    <property type="entry name" value="G-PROTEIN COUPLED RECEPTORS FAMILY 1 PROFILE DOMAIN-CONTAINING PROTEIN"/>
    <property type="match status" value="1"/>
</dbReference>
<feature type="transmembrane region" description="Helical" evidence="11">
    <location>
        <begin position="317"/>
        <end position="338"/>
    </location>
</feature>
<name>A0AAJ7WL29_PETMA</name>
<keyword evidence="3 9" id="KW-0812">Transmembrane</keyword>
<dbReference type="PANTHER" id="PTHR24228">
    <property type="entry name" value="B2 BRADYKININ RECEPTOR/ANGIOTENSIN II RECEPTOR"/>
    <property type="match status" value="1"/>
</dbReference>
<proteinExistence type="inferred from homology"/>
<feature type="transmembrane region" description="Helical" evidence="11">
    <location>
        <begin position="350"/>
        <end position="369"/>
    </location>
</feature>
<keyword evidence="6 11" id="KW-0472">Membrane</keyword>
<evidence type="ECO:0000313" key="13">
    <source>
        <dbReference type="Proteomes" id="UP001318040"/>
    </source>
</evidence>
<feature type="transmembrane region" description="Helical" evidence="11">
    <location>
        <begin position="16"/>
        <end position="41"/>
    </location>
</feature>
<feature type="compositionally biased region" description="Basic and acidic residues" evidence="10">
    <location>
        <begin position="263"/>
        <end position="274"/>
    </location>
</feature>
<evidence type="ECO:0000256" key="2">
    <source>
        <dbReference type="ARBA" id="ARBA00022475"/>
    </source>
</evidence>
<reference evidence="14" key="1">
    <citation type="submission" date="2025-08" db="UniProtKB">
        <authorList>
            <consortium name="RefSeq"/>
        </authorList>
    </citation>
    <scope>IDENTIFICATION</scope>
    <source>
        <tissue evidence="14">Sperm</tissue>
    </source>
</reference>
<gene>
    <name evidence="14" type="primary">GPR84</name>
</gene>
<dbReference type="InterPro" id="IPR000276">
    <property type="entry name" value="GPCR_Rhodpsn"/>
</dbReference>
<dbReference type="CTD" id="53831"/>
<organism evidence="13 14">
    <name type="scientific">Petromyzon marinus</name>
    <name type="common">Sea lamprey</name>
    <dbReference type="NCBI Taxonomy" id="7757"/>
    <lineage>
        <taxon>Eukaryota</taxon>
        <taxon>Metazoa</taxon>
        <taxon>Chordata</taxon>
        <taxon>Craniata</taxon>
        <taxon>Vertebrata</taxon>
        <taxon>Cyclostomata</taxon>
        <taxon>Hyperoartia</taxon>
        <taxon>Petromyzontiformes</taxon>
        <taxon>Petromyzontidae</taxon>
        <taxon>Petromyzon</taxon>
    </lineage>
</organism>
<dbReference type="PRINTS" id="PR00237">
    <property type="entry name" value="GPCRRHODOPSN"/>
</dbReference>
<keyword evidence="2" id="KW-1003">Cell membrane</keyword>
<dbReference type="GO" id="GO:0004930">
    <property type="term" value="F:G protein-coupled receptor activity"/>
    <property type="evidence" value="ECO:0007669"/>
    <property type="project" value="UniProtKB-KW"/>
</dbReference>
<feature type="region of interest" description="Disordered" evidence="10">
    <location>
        <begin position="263"/>
        <end position="302"/>
    </location>
</feature>
<feature type="compositionally biased region" description="Basic residues" evidence="10">
    <location>
        <begin position="289"/>
        <end position="298"/>
    </location>
</feature>
<evidence type="ECO:0000313" key="14">
    <source>
        <dbReference type="RefSeq" id="XP_032801560.1"/>
    </source>
</evidence>
<dbReference type="Pfam" id="PF00001">
    <property type="entry name" value="7tm_1"/>
    <property type="match status" value="1"/>
</dbReference>
<evidence type="ECO:0000256" key="6">
    <source>
        <dbReference type="ARBA" id="ARBA00023136"/>
    </source>
</evidence>
<evidence type="ECO:0000256" key="8">
    <source>
        <dbReference type="ARBA" id="ARBA00023224"/>
    </source>
</evidence>
<dbReference type="KEGG" id="pmrn:116938516"/>
<dbReference type="Proteomes" id="UP001318040">
    <property type="component" value="Chromosome 4"/>
</dbReference>
<keyword evidence="8 9" id="KW-0807">Transducer</keyword>
<protein>
    <submittedName>
        <fullName evidence="14">G-protein coupled receptor 84</fullName>
    </submittedName>
</protein>
<feature type="transmembrane region" description="Helical" evidence="11">
    <location>
        <begin position="91"/>
        <end position="111"/>
    </location>
</feature>
<evidence type="ECO:0000256" key="11">
    <source>
        <dbReference type="SAM" id="Phobius"/>
    </source>
</evidence>
<evidence type="ECO:0000256" key="4">
    <source>
        <dbReference type="ARBA" id="ARBA00022989"/>
    </source>
</evidence>
<feature type="transmembrane region" description="Helical" evidence="11">
    <location>
        <begin position="172"/>
        <end position="196"/>
    </location>
</feature>
<keyword evidence="7 9" id="KW-0675">Receptor</keyword>
<dbReference type="AlphaFoldDB" id="A0AAJ7WL29"/>
<keyword evidence="13" id="KW-1185">Reference proteome</keyword>
<dbReference type="PROSITE" id="PS00237">
    <property type="entry name" value="G_PROTEIN_RECEP_F1_1"/>
    <property type="match status" value="1"/>
</dbReference>
<dbReference type="Gene3D" id="1.20.1070.10">
    <property type="entry name" value="Rhodopsin 7-helix transmembrane proteins"/>
    <property type="match status" value="1"/>
</dbReference>
<evidence type="ECO:0000256" key="5">
    <source>
        <dbReference type="ARBA" id="ARBA00023040"/>
    </source>
</evidence>
<feature type="domain" description="G-protein coupled receptors family 1 profile" evidence="12">
    <location>
        <begin position="32"/>
        <end position="367"/>
    </location>
</feature>
<evidence type="ECO:0000256" key="10">
    <source>
        <dbReference type="SAM" id="MobiDB-lite"/>
    </source>
</evidence>
<comment type="similarity">
    <text evidence="9">Belongs to the G-protein coupled receptor 1 family.</text>
</comment>
<dbReference type="PROSITE" id="PS50262">
    <property type="entry name" value="G_PROTEIN_RECEP_F1_2"/>
    <property type="match status" value="1"/>
</dbReference>
<comment type="subcellular location">
    <subcellularLocation>
        <location evidence="1">Cell membrane</location>
        <topology evidence="1">Multi-pass membrane protein</topology>
    </subcellularLocation>
</comment>
<dbReference type="GO" id="GO:0005886">
    <property type="term" value="C:plasma membrane"/>
    <property type="evidence" value="ECO:0007669"/>
    <property type="project" value="UniProtKB-SubCell"/>
</dbReference>
<sequence length="394" mass="44052">MENFTCSDPSIENYRYFGAALGVLVTVVGTLGNCMTILAFGIEKKLQSKLNTLIVNLSLSDLLYCAFLQPITVDSYIHLSWRMGADGCRVFGLLLFVSNAVSILNLGSIAVNRYFLIRDKRLFDRIYTRYTMPAFLGIPWLVGLASFAPLWTSFDFLKQVCTCSFHRERGRPYTTILLVFYFVAGIASITVFYCLIHRRVAVSSKALHKYRVRMSAHGPPGAHGRETAMLAATPREASTSCSLDAANSATNTTAGTWTEALRDEPGASRSHDEASANSSDLDTGENVTKKRRNKKKKSAASAVKKNLDGEFKKVTKMCYVIFLVFAVCYLPFCVLNVIDRKGTYSPIWHMMAANCTWLNSGINPILYALMNRQFKDAYKAIVLSPLRLMRKTRH</sequence>
<keyword evidence="5 9" id="KW-0297">G-protein coupled receptor</keyword>
<dbReference type="SUPFAM" id="SSF81321">
    <property type="entry name" value="Family A G protein-coupled receptor-like"/>
    <property type="match status" value="1"/>
</dbReference>
<feature type="transmembrane region" description="Helical" evidence="11">
    <location>
        <begin position="132"/>
        <end position="152"/>
    </location>
</feature>
<evidence type="ECO:0000256" key="9">
    <source>
        <dbReference type="RuleBase" id="RU000688"/>
    </source>
</evidence>
<dbReference type="GeneID" id="116938516"/>
<evidence type="ECO:0000256" key="7">
    <source>
        <dbReference type="ARBA" id="ARBA00023170"/>
    </source>
</evidence>
<accession>A0AAJ7WL29</accession>
<evidence type="ECO:0000259" key="12">
    <source>
        <dbReference type="PROSITE" id="PS50262"/>
    </source>
</evidence>
<evidence type="ECO:0000256" key="3">
    <source>
        <dbReference type="ARBA" id="ARBA00022692"/>
    </source>
</evidence>